<feature type="transmembrane region" description="Helical" evidence="1">
    <location>
        <begin position="26"/>
        <end position="45"/>
    </location>
</feature>
<gene>
    <name evidence="2" type="ORF">HNR10_002490</name>
</gene>
<dbReference type="Proteomes" id="UP000572051">
    <property type="component" value="Unassembled WGS sequence"/>
</dbReference>
<keyword evidence="3" id="KW-1185">Reference proteome</keyword>
<evidence type="ECO:0000256" key="1">
    <source>
        <dbReference type="SAM" id="Phobius"/>
    </source>
</evidence>
<keyword evidence="1" id="KW-1133">Transmembrane helix</keyword>
<dbReference type="RefSeq" id="WP_179823291.1">
    <property type="nucleotide sequence ID" value="NZ_JACCFS010000001.1"/>
</dbReference>
<organism evidence="2 3">
    <name type="scientific">Nocardiopsis aegyptia</name>
    <dbReference type="NCBI Taxonomy" id="220378"/>
    <lineage>
        <taxon>Bacteria</taxon>
        <taxon>Bacillati</taxon>
        <taxon>Actinomycetota</taxon>
        <taxon>Actinomycetes</taxon>
        <taxon>Streptosporangiales</taxon>
        <taxon>Nocardiopsidaceae</taxon>
        <taxon>Nocardiopsis</taxon>
    </lineage>
</organism>
<dbReference type="AlphaFoldDB" id="A0A7Z0JAN6"/>
<name>A0A7Z0JAN6_9ACTN</name>
<reference evidence="2 3" key="1">
    <citation type="submission" date="2020-07" db="EMBL/GenBank/DDBJ databases">
        <title>Sequencing the genomes of 1000 actinobacteria strains.</title>
        <authorList>
            <person name="Klenk H.-P."/>
        </authorList>
    </citation>
    <scope>NUCLEOTIDE SEQUENCE [LARGE SCALE GENOMIC DNA]</scope>
    <source>
        <strain evidence="2 3">DSM 44442</strain>
    </source>
</reference>
<accession>A0A7Z0JAN6</accession>
<dbReference type="EMBL" id="JACCFS010000001">
    <property type="protein sequence ID" value="NYJ34609.1"/>
    <property type="molecule type" value="Genomic_DNA"/>
</dbReference>
<evidence type="ECO:0000313" key="3">
    <source>
        <dbReference type="Proteomes" id="UP000572051"/>
    </source>
</evidence>
<comment type="caution">
    <text evidence="2">The sequence shown here is derived from an EMBL/GenBank/DDBJ whole genome shotgun (WGS) entry which is preliminary data.</text>
</comment>
<keyword evidence="1" id="KW-0472">Membrane</keyword>
<proteinExistence type="predicted"/>
<evidence type="ECO:0000313" key="2">
    <source>
        <dbReference type="EMBL" id="NYJ34609.1"/>
    </source>
</evidence>
<sequence length="52" mass="5705">MVYLILILLAVWLALTIIGLIVKGLLWLGVIGAVLFLATVVWGWIQSRQSAV</sequence>
<keyword evidence="1" id="KW-0812">Transmembrane</keyword>
<protein>
    <submittedName>
        <fullName evidence="2">Uncharacterized protein</fullName>
    </submittedName>
</protein>